<keyword evidence="6" id="KW-0698">rRNA processing</keyword>
<evidence type="ECO:0000256" key="9">
    <source>
        <dbReference type="ARBA" id="ARBA00022722"/>
    </source>
</evidence>
<evidence type="ECO:0000256" key="1">
    <source>
        <dbReference type="ARBA" id="ARBA00001946"/>
    </source>
</evidence>
<keyword evidence="10" id="KW-0479">Metal-binding</keyword>
<evidence type="ECO:0000259" key="16">
    <source>
        <dbReference type="PROSITE" id="PS50126"/>
    </source>
</evidence>
<dbReference type="InterPro" id="IPR004659">
    <property type="entry name" value="RNase_E/G"/>
</dbReference>
<dbReference type="Gene3D" id="2.40.50.140">
    <property type="entry name" value="Nucleic acid-binding proteins"/>
    <property type="match status" value="1"/>
</dbReference>
<comment type="subcellular location">
    <subcellularLocation>
        <location evidence="2">Cytoplasm</location>
    </subcellularLocation>
</comment>
<evidence type="ECO:0000256" key="13">
    <source>
        <dbReference type="ARBA" id="ARBA00022801"/>
    </source>
</evidence>
<evidence type="ECO:0000256" key="11">
    <source>
        <dbReference type="ARBA" id="ARBA00022730"/>
    </source>
</evidence>
<reference evidence="17 18" key="1">
    <citation type="submission" date="2022-10" db="EMBL/GenBank/DDBJ databases">
        <title>Description of Fervidibacillus gen. nov. in the family Fervidibacillaceae fam. nov. with two species, Fervidibacillus albus sp. nov., and Fervidibacillus halotolerans sp. nov., isolated from tidal flat sediments.</title>
        <authorList>
            <person name="Kwon K.K."/>
            <person name="Yang S.-H."/>
        </authorList>
    </citation>
    <scope>NUCLEOTIDE SEQUENCE [LARGE SCALE GENOMIC DNA]</scope>
    <source>
        <strain evidence="17 18">DSM 23332</strain>
    </source>
</reference>
<organism evidence="17 18">
    <name type="scientific">Pallidibacillus thermolactis</name>
    <dbReference type="NCBI Taxonomy" id="251051"/>
    <lineage>
        <taxon>Bacteria</taxon>
        <taxon>Bacillati</taxon>
        <taxon>Bacillota</taxon>
        <taxon>Bacilli</taxon>
        <taxon>Bacillales</taxon>
        <taxon>Bacillaceae</taxon>
        <taxon>Pallidibacillus</taxon>
    </lineage>
</organism>
<keyword evidence="18" id="KW-1185">Reference proteome</keyword>
<evidence type="ECO:0000256" key="4">
    <source>
        <dbReference type="ARBA" id="ARBA00017719"/>
    </source>
</evidence>
<dbReference type="Pfam" id="PF10150">
    <property type="entry name" value="RNase_E_G"/>
    <property type="match status" value="1"/>
</dbReference>
<dbReference type="Gene3D" id="3.40.1260.20">
    <property type="entry name" value="Ribonuclease E, catalytic domain"/>
    <property type="match status" value="1"/>
</dbReference>
<evidence type="ECO:0000313" key="18">
    <source>
        <dbReference type="Proteomes" id="UP001208656"/>
    </source>
</evidence>
<evidence type="ECO:0000256" key="2">
    <source>
        <dbReference type="ARBA" id="ARBA00004496"/>
    </source>
</evidence>
<dbReference type="Pfam" id="PF20833">
    <property type="entry name" value="RNase_E_G_Thio"/>
    <property type="match status" value="1"/>
</dbReference>
<keyword evidence="9" id="KW-0540">Nuclease</keyword>
<comment type="caution">
    <text evidence="17">The sequence shown here is derived from an EMBL/GenBank/DDBJ whole genome shotgun (WGS) entry which is preliminary data.</text>
</comment>
<keyword evidence="15" id="KW-0694">RNA-binding</keyword>
<evidence type="ECO:0000313" key="17">
    <source>
        <dbReference type="EMBL" id="MCU9592881.1"/>
    </source>
</evidence>
<keyword evidence="14" id="KW-0460">Magnesium</keyword>
<evidence type="ECO:0000256" key="12">
    <source>
        <dbReference type="ARBA" id="ARBA00022759"/>
    </source>
</evidence>
<evidence type="ECO:0000256" key="5">
    <source>
        <dbReference type="ARBA" id="ARBA00022490"/>
    </source>
</evidence>
<keyword evidence="7" id="KW-0820">tRNA-binding</keyword>
<name>A0ABT2WB23_9BACI</name>
<gene>
    <name evidence="17" type="ORF">OEV82_00250</name>
</gene>
<evidence type="ECO:0000256" key="3">
    <source>
        <dbReference type="ARBA" id="ARBA00005663"/>
    </source>
</evidence>
<dbReference type="RefSeq" id="WP_263060635.1">
    <property type="nucleotide sequence ID" value="NZ_JAOUSE010000001.1"/>
</dbReference>
<keyword evidence="11" id="KW-0699">rRNA-binding</keyword>
<dbReference type="InterPro" id="IPR012340">
    <property type="entry name" value="NA-bd_OB-fold"/>
</dbReference>
<keyword evidence="13" id="KW-0378">Hydrolase</keyword>
<dbReference type="PROSITE" id="PS50126">
    <property type="entry name" value="S1"/>
    <property type="match status" value="1"/>
</dbReference>
<protein>
    <recommendedName>
        <fullName evidence="4">Ribonuclease G</fullName>
    </recommendedName>
</protein>
<dbReference type="SMART" id="SM00316">
    <property type="entry name" value="S1"/>
    <property type="match status" value="1"/>
</dbReference>
<sequence>MTKMIINARESEKRIIMEKAGSIQHVYIEQPEGKSLVGNIYLGIVERVVPSLNAAFVNFGKGKKGYLHVTQVPAYLFQENKQKDVSIREVIRQGEKMIVQVQKDESDKKYYRITGNIEIASPTLVYMPFGNYVAVSKKLPQKERTRLKEWGYRYKQGSEGFIIRTNASDCHENELLDQYIQLKEKWNAIKGLAQKQKAPSALLVHDSLLDEIQSFLQLEKVDEIICDDMTIVQHVKKELKNSIPVRYYKEKENIVTHYLLQKELESLTKKMVWLKNGANIVIEQSEAFTIIDVNTAKFTGSLEKEMAVMETNRLAAIEIARQIRLRNIGGNIFIDFINVKEENDRVALIQLLKKEFEKDQERTIIYGFTALGILEISRKRAKPSLQDKLLNQCPTCYGTGFVTSPATVAFQLERELWEYKDGDYSEVIIEATEDVVAYFSGEHKEHLKRLEETLLFKITFQPILFSRPHYHIKRFEA</sequence>
<evidence type="ECO:0000256" key="6">
    <source>
        <dbReference type="ARBA" id="ARBA00022552"/>
    </source>
</evidence>
<evidence type="ECO:0000256" key="10">
    <source>
        <dbReference type="ARBA" id="ARBA00022723"/>
    </source>
</evidence>
<dbReference type="NCBIfam" id="TIGR00757">
    <property type="entry name" value="RNaseEG"/>
    <property type="match status" value="1"/>
</dbReference>
<dbReference type="Proteomes" id="UP001208656">
    <property type="component" value="Unassembled WGS sequence"/>
</dbReference>
<keyword evidence="8" id="KW-0819">tRNA processing</keyword>
<proteinExistence type="inferred from homology"/>
<comment type="cofactor">
    <cofactor evidence="1">
        <name>Mg(2+)</name>
        <dbReference type="ChEBI" id="CHEBI:18420"/>
    </cofactor>
</comment>
<dbReference type="Pfam" id="PF00575">
    <property type="entry name" value="S1"/>
    <property type="match status" value="1"/>
</dbReference>
<dbReference type="CDD" id="cd04453">
    <property type="entry name" value="S1_RNase_E"/>
    <property type="match status" value="1"/>
</dbReference>
<keyword evidence="5" id="KW-0963">Cytoplasm</keyword>
<evidence type="ECO:0000256" key="7">
    <source>
        <dbReference type="ARBA" id="ARBA00022555"/>
    </source>
</evidence>
<dbReference type="PANTHER" id="PTHR30001:SF0">
    <property type="entry name" value="RIBONUCLEASE G"/>
    <property type="match status" value="1"/>
</dbReference>
<feature type="domain" description="S1 motif" evidence="16">
    <location>
        <begin position="38"/>
        <end position="116"/>
    </location>
</feature>
<dbReference type="InterPro" id="IPR003029">
    <property type="entry name" value="S1_domain"/>
</dbReference>
<dbReference type="EMBL" id="JAOUSE010000001">
    <property type="protein sequence ID" value="MCU9592881.1"/>
    <property type="molecule type" value="Genomic_DNA"/>
</dbReference>
<evidence type="ECO:0000256" key="15">
    <source>
        <dbReference type="ARBA" id="ARBA00022884"/>
    </source>
</evidence>
<dbReference type="InterPro" id="IPR048583">
    <property type="entry name" value="RNase_E_G_thioredoxin-like"/>
</dbReference>
<comment type="similarity">
    <text evidence="3">Belongs to the RNase E/G family. RNase G subfamily.</text>
</comment>
<dbReference type="SUPFAM" id="SSF50249">
    <property type="entry name" value="Nucleic acid-binding proteins"/>
    <property type="match status" value="1"/>
</dbReference>
<evidence type="ECO:0000256" key="14">
    <source>
        <dbReference type="ARBA" id="ARBA00022842"/>
    </source>
</evidence>
<accession>A0ABT2WB23</accession>
<dbReference type="PANTHER" id="PTHR30001">
    <property type="entry name" value="RIBONUCLEASE"/>
    <property type="match status" value="1"/>
</dbReference>
<dbReference type="InterPro" id="IPR019307">
    <property type="entry name" value="RNA-bd_AU-1/RNase_E/G"/>
</dbReference>
<keyword evidence="12" id="KW-0255">Endonuclease</keyword>
<evidence type="ECO:0000256" key="8">
    <source>
        <dbReference type="ARBA" id="ARBA00022694"/>
    </source>
</evidence>